<organism evidence="1">
    <name type="scientific">Moorena producens (strain JHB)</name>
    <dbReference type="NCBI Taxonomy" id="1454205"/>
    <lineage>
        <taxon>Bacteria</taxon>
        <taxon>Bacillati</taxon>
        <taxon>Cyanobacteriota</taxon>
        <taxon>Cyanophyceae</taxon>
        <taxon>Coleofasciculales</taxon>
        <taxon>Coleofasciculaceae</taxon>
        <taxon>Moorena</taxon>
    </lineage>
</organism>
<protein>
    <submittedName>
        <fullName evidence="1">Uncharacterized protein</fullName>
    </submittedName>
</protein>
<evidence type="ECO:0000313" key="1">
    <source>
        <dbReference type="EMBL" id="WAN70057.1"/>
    </source>
</evidence>
<reference evidence="1" key="2">
    <citation type="submission" date="2022-10" db="EMBL/GenBank/DDBJ databases">
        <authorList>
            <person name="Ngo T.-E."/>
        </authorList>
    </citation>
    <scope>NUCLEOTIDE SEQUENCE</scope>
    <source>
        <strain evidence="1">JHB</strain>
    </source>
</reference>
<accession>A0A9Q9SUT5</accession>
<name>A0A9Q9SUT5_MOOP1</name>
<reference evidence="1" key="1">
    <citation type="journal article" date="2017" name="Proc. Natl. Acad. Sci. U.S.A.">
        <title>Comparative genomics uncovers the prolific and distinctive metabolic potential of the cyanobacterial genus Moorea.</title>
        <authorList>
            <person name="Leao T."/>
            <person name="Castelao G."/>
            <person name="Korobeynikov A."/>
            <person name="Monroe E.A."/>
            <person name="Podell S."/>
            <person name="Glukhov E."/>
            <person name="Allen E.E."/>
            <person name="Gerwick W.H."/>
            <person name="Gerwick L."/>
        </authorList>
    </citation>
    <scope>NUCLEOTIDE SEQUENCE</scope>
    <source>
        <strain evidence="1">JHB</strain>
    </source>
</reference>
<proteinExistence type="predicted"/>
<dbReference type="Proteomes" id="UP000176944">
    <property type="component" value="Chromosome"/>
</dbReference>
<sequence>MIRDEIAKLSFFAHPTLPYPTTEPNAIAQAHRMRSHKRGS</sequence>
<dbReference type="EMBL" id="CP017708">
    <property type="protein sequence ID" value="WAN70057.1"/>
    <property type="molecule type" value="Genomic_DNA"/>
</dbReference>
<gene>
    <name evidence="1" type="ORF">BJP36_39010</name>
</gene>
<dbReference type="AlphaFoldDB" id="A0A9Q9SUT5"/>